<protein>
    <submittedName>
        <fullName evidence="1">XRE family transcriptional regulator</fullName>
    </submittedName>
</protein>
<dbReference type="AlphaFoldDB" id="A0ABD5DF46"/>
<evidence type="ECO:0000313" key="1">
    <source>
        <dbReference type="EMBL" id="MDR8263711.1"/>
    </source>
</evidence>
<organism evidence="1">
    <name type="scientific">Acinetobacter baumannii</name>
    <dbReference type="NCBI Taxonomy" id="470"/>
    <lineage>
        <taxon>Bacteria</taxon>
        <taxon>Pseudomonadati</taxon>
        <taxon>Pseudomonadota</taxon>
        <taxon>Gammaproteobacteria</taxon>
        <taxon>Moraxellales</taxon>
        <taxon>Moraxellaceae</taxon>
        <taxon>Acinetobacter</taxon>
        <taxon>Acinetobacter calcoaceticus/baumannii complex</taxon>
    </lineage>
</organism>
<sequence length="20" mass="2308">IQTLVRYARACGVNFKIQQV</sequence>
<dbReference type="EMBL" id="VMBB01001018">
    <property type="protein sequence ID" value="MDR8263711.1"/>
    <property type="molecule type" value="Genomic_DNA"/>
</dbReference>
<comment type="caution">
    <text evidence="1">The sequence shown here is derived from an EMBL/GenBank/DDBJ whole genome shotgun (WGS) entry which is preliminary data.</text>
</comment>
<gene>
    <name evidence="1" type="ORF">FPK87_25150</name>
</gene>
<proteinExistence type="predicted"/>
<accession>A0ABD5DF46</accession>
<feature type="non-terminal residue" evidence="1">
    <location>
        <position position="1"/>
    </location>
</feature>
<name>A0ABD5DF46_ACIBA</name>
<reference evidence="1" key="1">
    <citation type="submission" date="2019-07" db="EMBL/GenBank/DDBJ databases">
        <title>Biological characteristics of mucoid Acinetobacter baumannii from a general hospital in China.</title>
        <authorList>
            <person name="Hua X."/>
            <person name="Yu Y."/>
        </authorList>
    </citation>
    <scope>NUCLEOTIDE SEQUENCE [LARGE SCALE GENOMIC DNA]</scope>
    <source>
        <strain evidence="1">N41</strain>
    </source>
</reference>